<sequence>MRRGHPGMGGWRNESPRHFRPRGGGVPHYRPPQSYQMDLPSKYGGPRMAGPRLHRGAPHFNIHSGPRHDRYSYRPHINPHRLADRDDRDHNYPPPHLRQKDSDHVSPYKNILTYCESRTSSDHSRVNNMGDVDHRQNFNMAETFSQPPPWANPIENRRTSFDNRPHNRATQYHNNMDGNQIPSFTAHRPPSSDHYGSNIPTAIDNSNSFSRSVDDTVDIVRKRLLNRSESQSNADNPPAEQNPDDRPDVEPTTTTYQNEPQTPPAKKRIQRRRQNVQSNCDKIKNKIVHEIFKMDKDKMHKLMDNPNSSTKFEYAISSLITESQNSYDRHMRSLAEKSLCSSSAEFIQDDNNTIYEDTFLKQMQCILEPQDTVLLEDIKPLVMAELNKVLQLDEFDQRFDMVEEDPNYYQAEEPTNNANYSNEYHYEDFSKISPMSHYPEDDNAYYPEQPASQSSFTSMEAPASPETFHHDPEPQLYERRVKKTFDFDQMSQLKRESTESREQARQSADRERHKLSEERRRCDTPAPIFDSNVEQLSDEEDPFADLDKQYHVAVDPNFIEAELDKQLMSATENNLSETDSINKMQLLDSVKDKPPIVKKEVLLSPEIAPKDIKKEIDSQILSIAKSPLKLSSSLNRVKRNHRIAHTPNISVKNELNHVSNANENNDTSTENLNHEINSDNDQDKNEIKDAQKESKKMENSDTAKSTISSNARKRSIDQKPSHRKEKRKKSETLPVEANKQILNKNIIINVNDCSSKSIEKKCDAAKSIFNLYFPKDECEKELPKDVKNVELSDKGYSDKYVKRKETPKKKEQDPKRSRSLSTSHSNISPKENINSCSETQPKAELKIKLKSIDMFLENPKKISSSHQAHRNSAQPTISTTKKAEEKKPVIISKCKIKRHVATQIILPKTHVKDTQTAFPKISKFCQTEIKKIVVKATQTSPVTFEKSGIKSTDTFERMKEIDLEIQVLLQEKFKLYNSLEAKQSSSNPMQNLGMTVLEVTPITENKDEVENEVVLSEDAIVDEFTSIPVEELEQIALESVAEEPEPSEPPTVQKRSKRQKLANRTRVKSQSPTVVRSNRKTNTPNISLIEQIITDDRPLEDIISLDDLEVPEVKPATSKKKTKSRSQKASKKKTAKKSKTVKPVNPAAIALGIRECFVALKREDLSRYTSTIPVTEQPKKDPGELSVIEETTTKSEVPDMTDVAEETVVTEPDMPFDMLDVSEDIVIGDECEIKSEEKDAAERVDLPINEDVILDNSQSSEDVAPAEVGHSDKECKLFDYSADETLKRDSVTVTGHADAVLAIECVENNFIAACLDGNVYHFNNDGQLLTTLRGSNLAVTCLTIVKEKYGTTVYTGSLDSRIRYYDLKTGLEKGPECNVLSPIQTMDRAWDTVFVGTRTGFVLQFECKNNMLIPVSTVKFSEQSILALRALKEGPRKVLLVAARSENVTIKDAQTGLLLRTLEGPKMTVYTLLYEDGKVYCGTSSHQIHVFDYASGSHWASHSGGKGCVCLRAAGGLLLAGCYDGCVYVYREGEGRPLAMLRGPSLMLLSLAVQGTKIIAGYKDRSLYIWKIPLSILKEMIL</sequence>
<organism evidence="1 2">
    <name type="scientific">Choristoneura fumiferana</name>
    <name type="common">Spruce budworm moth</name>
    <name type="synonym">Archips fumiferana</name>
    <dbReference type="NCBI Taxonomy" id="7141"/>
    <lineage>
        <taxon>Eukaryota</taxon>
        <taxon>Metazoa</taxon>
        <taxon>Ecdysozoa</taxon>
        <taxon>Arthropoda</taxon>
        <taxon>Hexapoda</taxon>
        <taxon>Insecta</taxon>
        <taxon>Pterygota</taxon>
        <taxon>Neoptera</taxon>
        <taxon>Endopterygota</taxon>
        <taxon>Lepidoptera</taxon>
        <taxon>Glossata</taxon>
        <taxon>Ditrysia</taxon>
        <taxon>Tortricoidea</taxon>
        <taxon>Tortricidae</taxon>
        <taxon>Tortricinae</taxon>
        <taxon>Choristoneura</taxon>
    </lineage>
</organism>
<evidence type="ECO:0000313" key="1">
    <source>
        <dbReference type="EMBL" id="KAI8425315.1"/>
    </source>
</evidence>
<protein>
    <submittedName>
        <fullName evidence="1">Uncharacterized protein</fullName>
    </submittedName>
</protein>
<comment type="caution">
    <text evidence="1">The sequence shown here is derived from an EMBL/GenBank/DDBJ whole genome shotgun (WGS) entry which is preliminary data.</text>
</comment>
<reference evidence="1 2" key="1">
    <citation type="journal article" date="2022" name="Genome Biol. Evol.">
        <title>The Spruce Budworm Genome: Reconstructing the Evolutionary History of Antifreeze Proteins.</title>
        <authorList>
            <person name="Beliveau C."/>
            <person name="Gagne P."/>
            <person name="Picq S."/>
            <person name="Vernygora O."/>
            <person name="Keeling C.I."/>
            <person name="Pinkney K."/>
            <person name="Doucet D."/>
            <person name="Wen F."/>
            <person name="Johnston J.S."/>
            <person name="Maaroufi H."/>
            <person name="Boyle B."/>
            <person name="Laroche J."/>
            <person name="Dewar K."/>
            <person name="Juretic N."/>
            <person name="Blackburn G."/>
            <person name="Nisole A."/>
            <person name="Brunet B."/>
            <person name="Brandao M."/>
            <person name="Lumley L."/>
            <person name="Duan J."/>
            <person name="Quan G."/>
            <person name="Lucarotti C.J."/>
            <person name="Roe A.D."/>
            <person name="Sperling F.A.H."/>
            <person name="Levesque R.C."/>
            <person name="Cusson M."/>
        </authorList>
    </citation>
    <scope>NUCLEOTIDE SEQUENCE [LARGE SCALE GENOMIC DNA]</scope>
    <source>
        <strain evidence="1">Glfc:IPQL:Cfum</strain>
    </source>
</reference>
<gene>
    <name evidence="1" type="ORF">MSG28_007087</name>
</gene>
<name>A0ACC0JMF6_CHOFU</name>
<dbReference type="Proteomes" id="UP001064048">
    <property type="component" value="Chromosome 11"/>
</dbReference>
<dbReference type="EMBL" id="CM046111">
    <property type="protein sequence ID" value="KAI8425315.1"/>
    <property type="molecule type" value="Genomic_DNA"/>
</dbReference>
<accession>A0ACC0JMF6</accession>
<keyword evidence="2" id="KW-1185">Reference proteome</keyword>
<proteinExistence type="predicted"/>
<evidence type="ECO:0000313" key="2">
    <source>
        <dbReference type="Proteomes" id="UP001064048"/>
    </source>
</evidence>